<organism evidence="2 3">
    <name type="scientific">Anisodus tanguticus</name>
    <dbReference type="NCBI Taxonomy" id="243964"/>
    <lineage>
        <taxon>Eukaryota</taxon>
        <taxon>Viridiplantae</taxon>
        <taxon>Streptophyta</taxon>
        <taxon>Embryophyta</taxon>
        <taxon>Tracheophyta</taxon>
        <taxon>Spermatophyta</taxon>
        <taxon>Magnoliopsida</taxon>
        <taxon>eudicotyledons</taxon>
        <taxon>Gunneridae</taxon>
        <taxon>Pentapetalae</taxon>
        <taxon>asterids</taxon>
        <taxon>lamiids</taxon>
        <taxon>Solanales</taxon>
        <taxon>Solanaceae</taxon>
        <taxon>Solanoideae</taxon>
        <taxon>Hyoscyameae</taxon>
        <taxon>Anisodus</taxon>
    </lineage>
</organism>
<sequence length="58" mass="6844">MAQQVKNTSNMSTRSSKRKNNNNGFSRKCSSLIKEQRLRRCATMLLCWYIQAMIKFQL</sequence>
<comment type="caution">
    <text evidence="2">The sequence shown here is derived from an EMBL/GenBank/DDBJ whole genome shotgun (WGS) entry which is preliminary data.</text>
</comment>
<dbReference type="Proteomes" id="UP001291623">
    <property type="component" value="Unassembled WGS sequence"/>
</dbReference>
<reference evidence="2" key="1">
    <citation type="submission" date="2023-12" db="EMBL/GenBank/DDBJ databases">
        <title>Genome assembly of Anisodus tanguticus.</title>
        <authorList>
            <person name="Wang Y.-J."/>
        </authorList>
    </citation>
    <scope>NUCLEOTIDE SEQUENCE</scope>
    <source>
        <strain evidence="2">KB-2021</strain>
        <tissue evidence="2">Leaf</tissue>
    </source>
</reference>
<dbReference type="AlphaFoldDB" id="A0AAE1ST95"/>
<proteinExistence type="predicted"/>
<feature type="compositionally biased region" description="Low complexity" evidence="1">
    <location>
        <begin position="1"/>
        <end position="14"/>
    </location>
</feature>
<feature type="region of interest" description="Disordered" evidence="1">
    <location>
        <begin position="1"/>
        <end position="26"/>
    </location>
</feature>
<gene>
    <name evidence="2" type="ORF">RND71_006023</name>
</gene>
<keyword evidence="3" id="KW-1185">Reference proteome</keyword>
<name>A0AAE1ST95_9SOLA</name>
<evidence type="ECO:0000313" key="3">
    <source>
        <dbReference type="Proteomes" id="UP001291623"/>
    </source>
</evidence>
<protein>
    <submittedName>
        <fullName evidence="2">Uncharacterized protein</fullName>
    </submittedName>
</protein>
<evidence type="ECO:0000256" key="1">
    <source>
        <dbReference type="SAM" id="MobiDB-lite"/>
    </source>
</evidence>
<dbReference type="EMBL" id="JAVYJV010000003">
    <property type="protein sequence ID" value="KAK4375346.1"/>
    <property type="molecule type" value="Genomic_DNA"/>
</dbReference>
<accession>A0AAE1ST95</accession>
<evidence type="ECO:0000313" key="2">
    <source>
        <dbReference type="EMBL" id="KAK4375346.1"/>
    </source>
</evidence>